<dbReference type="InterPro" id="IPR034768">
    <property type="entry name" value="4FE4S_WBL"/>
</dbReference>
<dbReference type="Pfam" id="PF02467">
    <property type="entry name" value="Whib"/>
    <property type="match status" value="1"/>
</dbReference>
<accession>A0ABU0TZ18</accession>
<dbReference type="RefSeq" id="WP_307486758.1">
    <property type="nucleotide sequence ID" value="NZ_JAUTBF010000001.1"/>
</dbReference>
<keyword evidence="3" id="KW-1185">Reference proteome</keyword>
<dbReference type="PROSITE" id="PS51674">
    <property type="entry name" value="4FE4S_WBL"/>
    <property type="match status" value="1"/>
</dbReference>
<comment type="caution">
    <text evidence="2">The sequence shown here is derived from an EMBL/GenBank/DDBJ whole genome shotgun (WGS) entry which is preliminary data.</text>
</comment>
<dbReference type="Proteomes" id="UP001226691">
    <property type="component" value="Unassembled WGS sequence"/>
</dbReference>
<name>A0ABU0TZ18_MICTR</name>
<evidence type="ECO:0000313" key="3">
    <source>
        <dbReference type="Proteomes" id="UP001226691"/>
    </source>
</evidence>
<gene>
    <name evidence="2" type="ORF">QE412_003462</name>
</gene>
<evidence type="ECO:0000259" key="1">
    <source>
        <dbReference type="PROSITE" id="PS51674"/>
    </source>
</evidence>
<dbReference type="EMBL" id="JAUTBF010000001">
    <property type="protein sequence ID" value="MDQ1124889.1"/>
    <property type="molecule type" value="Genomic_DNA"/>
</dbReference>
<feature type="domain" description="4Fe-4S Wbl-type" evidence="1">
    <location>
        <begin position="11"/>
        <end position="74"/>
    </location>
</feature>
<organism evidence="2 3">
    <name type="scientific">Microbacterium trichothecenolyticum</name>
    <name type="common">Aureobacterium trichothecenolyticum</name>
    <dbReference type="NCBI Taxonomy" id="69370"/>
    <lineage>
        <taxon>Bacteria</taxon>
        <taxon>Bacillati</taxon>
        <taxon>Actinomycetota</taxon>
        <taxon>Actinomycetes</taxon>
        <taxon>Micrococcales</taxon>
        <taxon>Microbacteriaceae</taxon>
        <taxon>Microbacterium</taxon>
    </lineage>
</organism>
<protein>
    <recommendedName>
        <fullName evidence="1">4Fe-4S Wbl-type domain-containing protein</fullName>
    </recommendedName>
</protein>
<reference evidence="2 3" key="1">
    <citation type="submission" date="2023-07" db="EMBL/GenBank/DDBJ databases">
        <title>Functional and genomic diversity of the sorghum phyllosphere microbiome.</title>
        <authorList>
            <person name="Shade A."/>
        </authorList>
    </citation>
    <scope>NUCLEOTIDE SEQUENCE [LARGE SCALE GENOMIC DNA]</scope>
    <source>
        <strain evidence="2 3">SORGH_AS_1207</strain>
    </source>
</reference>
<evidence type="ECO:0000313" key="2">
    <source>
        <dbReference type="EMBL" id="MDQ1124889.1"/>
    </source>
</evidence>
<sequence>MAQAFAALQVALRTTSPACHGDSRFTSDESDPAALKLVCRGCPLLTQCRALALANLAGKVYGVLGGLVCRSAGLYGLDDD</sequence>
<proteinExistence type="predicted"/>